<dbReference type="GO" id="GO:0005886">
    <property type="term" value="C:plasma membrane"/>
    <property type="evidence" value="ECO:0007669"/>
    <property type="project" value="UniProtKB-SubCell"/>
</dbReference>
<protein>
    <recommendedName>
        <fullName evidence="4">Cytochrome bo(3) ubiquinol oxidase subunit 4</fullName>
    </recommendedName>
    <alternativeName>
        <fullName evidence="16">Cytochrome o ubiquinol oxidase subunit 4</fullName>
    </alternativeName>
    <alternativeName>
        <fullName evidence="13">Oxidase bo(3) subunit 4</fullName>
    </alternativeName>
    <alternativeName>
        <fullName evidence="14">Ubiquinol oxidase polypeptide IV</fullName>
    </alternativeName>
    <alternativeName>
        <fullName evidence="15">Ubiquinol oxidase subunit 4</fullName>
    </alternativeName>
</protein>
<evidence type="ECO:0000256" key="7">
    <source>
        <dbReference type="ARBA" id="ARBA00022692"/>
    </source>
</evidence>
<evidence type="ECO:0000256" key="2">
    <source>
        <dbReference type="ARBA" id="ARBA00008079"/>
    </source>
</evidence>
<dbReference type="GO" id="GO:0009486">
    <property type="term" value="F:cytochrome bo3 ubiquinol oxidase activity"/>
    <property type="evidence" value="ECO:0007669"/>
    <property type="project" value="InterPro"/>
</dbReference>
<evidence type="ECO:0000313" key="18">
    <source>
        <dbReference type="EMBL" id="KXS32034.1"/>
    </source>
</evidence>
<evidence type="ECO:0000313" key="19">
    <source>
        <dbReference type="Proteomes" id="UP000070578"/>
    </source>
</evidence>
<comment type="similarity">
    <text evidence="2">Belongs to the cytochrome c oxidase bacterial subunit 4 family.</text>
</comment>
<keyword evidence="9 17" id="KW-1133">Transmembrane helix</keyword>
<reference evidence="18 19" key="2">
    <citation type="submission" date="2016-03" db="EMBL/GenBank/DDBJ databases">
        <title>New uncultured bacterium of the family Gallionellaceae from acid mine drainage: description and reconstruction of genome based on metagenomic analysis of microbial community.</title>
        <authorList>
            <person name="Kadnikov V."/>
            <person name="Ivasenko D."/>
            <person name="Beletsky A."/>
            <person name="Mardanov A."/>
            <person name="Danilova E."/>
            <person name="Pimenov N."/>
            <person name="Karnachuk O."/>
            <person name="Ravin N."/>
        </authorList>
    </citation>
    <scope>NUCLEOTIDE SEQUENCE [LARGE SCALE GENOMIC DNA]</scope>
    <source>
        <strain evidence="18">ShG14-8</strain>
    </source>
</reference>
<feature type="transmembrane region" description="Helical" evidence="17">
    <location>
        <begin position="20"/>
        <end position="39"/>
    </location>
</feature>
<keyword evidence="5" id="KW-0813">Transport</keyword>
<evidence type="ECO:0000256" key="9">
    <source>
        <dbReference type="ARBA" id="ARBA00022989"/>
    </source>
</evidence>
<keyword evidence="7 17" id="KW-0812">Transmembrane</keyword>
<keyword evidence="8" id="KW-0249">Electron transport</keyword>
<evidence type="ECO:0000256" key="8">
    <source>
        <dbReference type="ARBA" id="ARBA00022982"/>
    </source>
</evidence>
<organism evidence="18 19">
    <name type="scientific">Candidatus Gallionella acididurans</name>
    <dbReference type="NCBI Taxonomy" id="1796491"/>
    <lineage>
        <taxon>Bacteria</taxon>
        <taxon>Pseudomonadati</taxon>
        <taxon>Pseudomonadota</taxon>
        <taxon>Betaproteobacteria</taxon>
        <taxon>Nitrosomonadales</taxon>
        <taxon>Gallionellaceae</taxon>
        <taxon>Gallionella</taxon>
    </lineage>
</organism>
<name>A0A139BSS8_9PROT</name>
<dbReference type="InterPro" id="IPR050968">
    <property type="entry name" value="Cytochrome_c_oxidase_bac_sub4"/>
</dbReference>
<evidence type="ECO:0000256" key="13">
    <source>
        <dbReference type="ARBA" id="ARBA00030071"/>
    </source>
</evidence>
<comment type="subunit">
    <text evidence="3">Heterooctamer of two A chains, two B chains, two C chains and two D chains.</text>
</comment>
<dbReference type="AlphaFoldDB" id="A0A139BSS8"/>
<gene>
    <name evidence="18" type="ORF">AWT59_1855</name>
</gene>
<evidence type="ECO:0000256" key="14">
    <source>
        <dbReference type="ARBA" id="ARBA00030211"/>
    </source>
</evidence>
<dbReference type="Pfam" id="PF03626">
    <property type="entry name" value="COX4_pro"/>
    <property type="match status" value="1"/>
</dbReference>
<dbReference type="PANTHER" id="PTHR36835">
    <property type="entry name" value="CYTOCHROME BO(3) UBIQUINOL OXIDASE SUBUNIT 4"/>
    <property type="match status" value="1"/>
</dbReference>
<accession>A0A139BSS8</accession>
<keyword evidence="6" id="KW-1003">Cell membrane</keyword>
<dbReference type="GO" id="GO:0009319">
    <property type="term" value="C:cytochrome o ubiquinol oxidase complex"/>
    <property type="evidence" value="ECO:0007669"/>
    <property type="project" value="TreeGrafter"/>
</dbReference>
<comment type="subcellular location">
    <subcellularLocation>
        <location evidence="1">Cell membrane</location>
        <topology evidence="1">Multi-pass membrane protein</topology>
    </subcellularLocation>
</comment>
<keyword evidence="10" id="KW-0560">Oxidoreductase</keyword>
<dbReference type="Proteomes" id="UP000070578">
    <property type="component" value="Unassembled WGS sequence"/>
</dbReference>
<evidence type="ECO:0000256" key="17">
    <source>
        <dbReference type="SAM" id="Phobius"/>
    </source>
</evidence>
<evidence type="ECO:0000256" key="12">
    <source>
        <dbReference type="ARBA" id="ARBA00025694"/>
    </source>
</evidence>
<evidence type="ECO:0000256" key="15">
    <source>
        <dbReference type="ARBA" id="ARBA00031887"/>
    </source>
</evidence>
<feature type="transmembrane region" description="Helical" evidence="17">
    <location>
        <begin position="79"/>
        <end position="101"/>
    </location>
</feature>
<dbReference type="GO" id="GO:0019646">
    <property type="term" value="P:aerobic electron transport chain"/>
    <property type="evidence" value="ECO:0007669"/>
    <property type="project" value="TreeGrafter"/>
</dbReference>
<reference evidence="18 19" key="1">
    <citation type="submission" date="2016-02" db="EMBL/GenBank/DDBJ databases">
        <authorList>
            <person name="Wen L."/>
            <person name="He K."/>
            <person name="Yang H."/>
        </authorList>
    </citation>
    <scope>NUCLEOTIDE SEQUENCE [LARGE SCALE GENOMIC DNA]</scope>
    <source>
        <strain evidence="18">ShG14-8</strain>
    </source>
</reference>
<evidence type="ECO:0000256" key="11">
    <source>
        <dbReference type="ARBA" id="ARBA00023136"/>
    </source>
</evidence>
<evidence type="ECO:0000256" key="10">
    <source>
        <dbReference type="ARBA" id="ARBA00023002"/>
    </source>
</evidence>
<sequence>MQVHPAHGSSTAHGSYRGNTTGFILSLLLTLASFAMVMSGKIPASLTLAVIVTLAVLQIIAQMHFFLHLDNSPAQRWNVMILIYTLIIIVFLVVGTLWIMYNTGIRMMPMPH</sequence>
<dbReference type="InterPro" id="IPR014210">
    <property type="entry name" value="Cyt_o_ubiqinol_oxidase_su4"/>
</dbReference>
<evidence type="ECO:0000256" key="5">
    <source>
        <dbReference type="ARBA" id="ARBA00022448"/>
    </source>
</evidence>
<dbReference type="NCBIfam" id="TIGR02847">
    <property type="entry name" value="CyoD"/>
    <property type="match status" value="1"/>
</dbReference>
<evidence type="ECO:0000256" key="6">
    <source>
        <dbReference type="ARBA" id="ARBA00022475"/>
    </source>
</evidence>
<evidence type="ECO:0000256" key="1">
    <source>
        <dbReference type="ARBA" id="ARBA00004651"/>
    </source>
</evidence>
<proteinExistence type="inferred from homology"/>
<feature type="transmembrane region" description="Helical" evidence="17">
    <location>
        <begin position="46"/>
        <end position="67"/>
    </location>
</feature>
<keyword evidence="11 17" id="KW-0472">Membrane</keyword>
<evidence type="ECO:0000256" key="3">
    <source>
        <dbReference type="ARBA" id="ARBA00011700"/>
    </source>
</evidence>
<evidence type="ECO:0000256" key="4">
    <source>
        <dbReference type="ARBA" id="ARBA00014689"/>
    </source>
</evidence>
<comment type="function">
    <text evidence="12">Cytochrome bo(3) ubiquinol terminal oxidase is the component of the aerobic respiratory chain of E.coli that predominates when cells are grown at high aeration. Has proton pump activity across the membrane in addition to electron transfer, pumping 2 protons/electron.</text>
</comment>
<comment type="caution">
    <text evidence="18">The sequence shown here is derived from an EMBL/GenBank/DDBJ whole genome shotgun (WGS) entry which is preliminary data.</text>
</comment>
<dbReference type="PANTHER" id="PTHR36835:SF1">
    <property type="entry name" value="CYTOCHROME BO(3) UBIQUINOL OXIDASE SUBUNIT 4"/>
    <property type="match status" value="1"/>
</dbReference>
<dbReference type="EMBL" id="LSLI01000045">
    <property type="protein sequence ID" value="KXS32034.1"/>
    <property type="molecule type" value="Genomic_DNA"/>
</dbReference>
<dbReference type="InterPro" id="IPR005171">
    <property type="entry name" value="Cyt_c_oxidase_su4_prok"/>
</dbReference>
<evidence type="ECO:0000256" key="16">
    <source>
        <dbReference type="ARBA" id="ARBA00032185"/>
    </source>
</evidence>
<dbReference type="GO" id="GO:0015990">
    <property type="term" value="P:electron transport coupled proton transport"/>
    <property type="evidence" value="ECO:0007669"/>
    <property type="project" value="InterPro"/>
</dbReference>
<dbReference type="GO" id="GO:0015078">
    <property type="term" value="F:proton transmembrane transporter activity"/>
    <property type="evidence" value="ECO:0007669"/>
    <property type="project" value="TreeGrafter"/>
</dbReference>